<sequence>MKENIIFSVGHVDLGNPQVVVLIEGYYASVVYSIVHFLAGIGLEVVAEKYMSWGRIDLVVRVEGKVYLTEFKVIEDEEGVPLRS</sequence>
<dbReference type="AlphaFoldDB" id="A0A832GNB1"/>
<evidence type="ECO:0000313" key="2">
    <source>
        <dbReference type="EMBL" id="HGV54784.1"/>
    </source>
</evidence>
<gene>
    <name evidence="2" type="ORF">ENT73_01670</name>
</gene>
<feature type="transmembrane region" description="Helical" evidence="1">
    <location>
        <begin position="26"/>
        <end position="47"/>
    </location>
</feature>
<accession>A0A832GNB1</accession>
<dbReference type="Pfam" id="PF08011">
    <property type="entry name" value="PDDEXK_9"/>
    <property type="match status" value="1"/>
</dbReference>
<reference evidence="2" key="1">
    <citation type="journal article" date="2020" name="mSystems">
        <title>Genome- and Community-Level Interaction Insights into Carbon Utilization and Element Cycling Functions of Hydrothermarchaeota in Hydrothermal Sediment.</title>
        <authorList>
            <person name="Zhou Z."/>
            <person name="Liu Y."/>
            <person name="Xu W."/>
            <person name="Pan J."/>
            <person name="Luo Z.H."/>
            <person name="Li M."/>
        </authorList>
    </citation>
    <scope>NUCLEOTIDE SEQUENCE [LARGE SCALE GENOMIC DNA]</scope>
    <source>
        <strain evidence="2">SpSt-605</strain>
    </source>
</reference>
<dbReference type="InterPro" id="IPR012547">
    <property type="entry name" value="PDDEXK_9"/>
</dbReference>
<dbReference type="EMBL" id="DSZU01000027">
    <property type="protein sequence ID" value="HGV54784.1"/>
    <property type="molecule type" value="Genomic_DNA"/>
</dbReference>
<comment type="caution">
    <text evidence="2">The sequence shown here is derived from an EMBL/GenBank/DDBJ whole genome shotgun (WGS) entry which is preliminary data.</text>
</comment>
<name>A0A832GNB1_9BACT</name>
<keyword evidence="1" id="KW-0812">Transmembrane</keyword>
<evidence type="ECO:0000256" key="1">
    <source>
        <dbReference type="SAM" id="Phobius"/>
    </source>
</evidence>
<organism evidence="2">
    <name type="scientific">Caldimicrobium thiodismutans</name>
    <dbReference type="NCBI Taxonomy" id="1653476"/>
    <lineage>
        <taxon>Bacteria</taxon>
        <taxon>Pseudomonadati</taxon>
        <taxon>Thermodesulfobacteriota</taxon>
        <taxon>Thermodesulfobacteria</taxon>
        <taxon>Thermodesulfobacteriales</taxon>
        <taxon>Thermodesulfobacteriaceae</taxon>
        <taxon>Caldimicrobium</taxon>
    </lineage>
</organism>
<proteinExistence type="predicted"/>
<keyword evidence="1" id="KW-1133">Transmembrane helix</keyword>
<protein>
    <submittedName>
        <fullName evidence="2">Uncharacterized protein</fullName>
    </submittedName>
</protein>
<keyword evidence="1" id="KW-0472">Membrane</keyword>